<evidence type="ECO:0000313" key="1">
    <source>
        <dbReference type="EMBL" id="CDJ39656.1"/>
    </source>
</evidence>
<dbReference type="EMBL" id="HG674553">
    <property type="protein sequence ID" value="CDJ39656.1"/>
    <property type="molecule type" value="Genomic_DNA"/>
</dbReference>
<keyword evidence="2" id="KW-1185">Reference proteome</keyword>
<organism evidence="1 2">
    <name type="scientific">Eimeria tenella</name>
    <name type="common">Coccidian parasite</name>
    <dbReference type="NCBI Taxonomy" id="5802"/>
    <lineage>
        <taxon>Eukaryota</taxon>
        <taxon>Sar</taxon>
        <taxon>Alveolata</taxon>
        <taxon>Apicomplexa</taxon>
        <taxon>Conoidasida</taxon>
        <taxon>Coccidia</taxon>
        <taxon>Eucoccidiorida</taxon>
        <taxon>Eimeriorina</taxon>
        <taxon>Eimeriidae</taxon>
        <taxon>Eimeria</taxon>
    </lineage>
</organism>
<dbReference type="Proteomes" id="UP000030747">
    <property type="component" value="Unassembled WGS sequence"/>
</dbReference>
<accession>U6KNV3</accession>
<name>U6KNV3_EIMTE</name>
<sequence length="181" mass="19740">MKGRAATNELAVCDVAEETAKTILPRWQRSSWCSHGERNWRYGKGCMNRTLPLSEWSSIKVTIFVASLFGTCRKCGDVLCGGSSRDVRVTFQTPLPEAALMEVFGGETDLAVGWRAFVGTPPSLAELVTFSILDLRRASGHWITTKLCGLTSTLARFAKASTTLSWAAIQAAMQFTVLTTA</sequence>
<dbReference type="RefSeq" id="XP_013230411.1">
    <property type="nucleotide sequence ID" value="XM_013374957.1"/>
</dbReference>
<reference evidence="1" key="1">
    <citation type="submission" date="2013-10" db="EMBL/GenBank/DDBJ databases">
        <title>Genomic analysis of the causative agents of coccidiosis in chickens.</title>
        <authorList>
            <person name="Reid A.J."/>
            <person name="Blake D."/>
            <person name="Billington K."/>
            <person name="Browne H."/>
            <person name="Dunn M."/>
            <person name="Hung S."/>
            <person name="Kawahara F."/>
            <person name="Miranda-Saavedra D."/>
            <person name="Mourier T."/>
            <person name="Nagra H."/>
            <person name="Otto T.D."/>
            <person name="Rawlings N."/>
            <person name="Sanchez A."/>
            <person name="Sanders M."/>
            <person name="Subramaniam C."/>
            <person name="Tay Y."/>
            <person name="Dear P."/>
            <person name="Doerig C."/>
            <person name="Gruber A."/>
            <person name="Parkinson J."/>
            <person name="Shirley M."/>
            <person name="Wan K.L."/>
            <person name="Berriman M."/>
            <person name="Tomley F."/>
            <person name="Pain A."/>
        </authorList>
    </citation>
    <scope>NUCLEOTIDE SEQUENCE [LARGE SCALE GENOMIC DNA]</scope>
    <source>
        <strain evidence="1">Houghton</strain>
    </source>
</reference>
<evidence type="ECO:0000313" key="2">
    <source>
        <dbReference type="Proteomes" id="UP000030747"/>
    </source>
</evidence>
<protein>
    <submittedName>
        <fullName evidence="1">Uncharacterized protein</fullName>
    </submittedName>
</protein>
<dbReference type="AlphaFoldDB" id="U6KNV3"/>
<gene>
    <name evidence="1" type="ORF">ETH_00003700</name>
</gene>
<proteinExistence type="predicted"/>
<reference evidence="1" key="2">
    <citation type="submission" date="2013-10" db="EMBL/GenBank/DDBJ databases">
        <authorList>
            <person name="Aslett M."/>
        </authorList>
    </citation>
    <scope>NUCLEOTIDE SEQUENCE [LARGE SCALE GENOMIC DNA]</scope>
    <source>
        <strain evidence="1">Houghton</strain>
    </source>
</reference>
<dbReference type="GeneID" id="25249953"/>
<dbReference type="VEuPathDB" id="ToxoDB:ETH_00003700"/>